<dbReference type="AlphaFoldDB" id="A0A1Y3U9H5"/>
<protein>
    <recommendedName>
        <fullName evidence="4">ABC transporter permease</fullName>
    </recommendedName>
</protein>
<keyword evidence="1" id="KW-1133">Transmembrane helix</keyword>
<evidence type="ECO:0000256" key="1">
    <source>
        <dbReference type="SAM" id="Phobius"/>
    </source>
</evidence>
<reference evidence="3" key="1">
    <citation type="submission" date="2017-04" db="EMBL/GenBank/DDBJ databases">
        <title>Function of individual gut microbiota members based on whole genome sequencing of pure cultures obtained from chicken caecum.</title>
        <authorList>
            <person name="Medvecky M."/>
            <person name="Cejkova D."/>
            <person name="Polansky O."/>
            <person name="Karasova D."/>
            <person name="Kubasova T."/>
            <person name="Cizek A."/>
            <person name="Rychlik I."/>
        </authorList>
    </citation>
    <scope>NUCLEOTIDE SEQUENCE [LARGE SCALE GENOMIC DNA]</scope>
    <source>
        <strain evidence="3">An70</strain>
    </source>
</reference>
<feature type="transmembrane region" description="Helical" evidence="1">
    <location>
        <begin position="6"/>
        <end position="27"/>
    </location>
</feature>
<comment type="caution">
    <text evidence="2">The sequence shown here is derived from an EMBL/GenBank/DDBJ whole genome shotgun (WGS) entry which is preliminary data.</text>
</comment>
<feature type="transmembrane region" description="Helical" evidence="1">
    <location>
        <begin position="160"/>
        <end position="180"/>
    </location>
</feature>
<dbReference type="EMBL" id="NFHO01000003">
    <property type="protein sequence ID" value="OUN43838.1"/>
    <property type="molecule type" value="Genomic_DNA"/>
</dbReference>
<organism evidence="2 3">
    <name type="scientific">Enorma massiliensis</name>
    <dbReference type="NCBI Taxonomy" id="1472761"/>
    <lineage>
        <taxon>Bacteria</taxon>
        <taxon>Bacillati</taxon>
        <taxon>Actinomycetota</taxon>
        <taxon>Coriobacteriia</taxon>
        <taxon>Coriobacteriales</taxon>
        <taxon>Coriobacteriaceae</taxon>
        <taxon>Enorma</taxon>
    </lineage>
</organism>
<dbReference type="STRING" id="1118060.GCA_000311845_01325"/>
<accession>A0A1Y3U9H5</accession>
<evidence type="ECO:0000313" key="3">
    <source>
        <dbReference type="Proteomes" id="UP000196560"/>
    </source>
</evidence>
<feature type="transmembrane region" description="Helical" evidence="1">
    <location>
        <begin position="241"/>
        <end position="264"/>
    </location>
</feature>
<dbReference type="Proteomes" id="UP000196560">
    <property type="component" value="Unassembled WGS sequence"/>
</dbReference>
<feature type="transmembrane region" description="Helical" evidence="1">
    <location>
        <begin position="200"/>
        <end position="220"/>
    </location>
</feature>
<keyword evidence="1" id="KW-0812">Transmembrane</keyword>
<keyword evidence="3" id="KW-1185">Reference proteome</keyword>
<dbReference type="eggNOG" id="COG4905">
    <property type="taxonomic scope" value="Bacteria"/>
</dbReference>
<name>A0A1Y3U9H5_9ACTN</name>
<dbReference type="RefSeq" id="WP_087186121.1">
    <property type="nucleotide sequence ID" value="NZ_NFHO01000003.1"/>
</dbReference>
<proteinExistence type="predicted"/>
<feature type="transmembrane region" description="Helical" evidence="1">
    <location>
        <begin position="100"/>
        <end position="126"/>
    </location>
</feature>
<dbReference type="Pfam" id="PF06541">
    <property type="entry name" value="ABC_trans_CmpB"/>
    <property type="match status" value="1"/>
</dbReference>
<evidence type="ECO:0008006" key="4">
    <source>
        <dbReference type="Google" id="ProtNLM"/>
    </source>
</evidence>
<gene>
    <name evidence="2" type="ORF">B5G21_03900</name>
</gene>
<sequence>MLFTITVFIVALFLVARGITFLIQRYLDFRGAGRSFKKLLRQGRIDAGVFADAAWSEVNRFGHKKLRAKISKEQQRVIRDARRQLRDDFLNDNRPGFYQYLIIFLVASVLGLILETIWMFVAYGVLESRVGLVWGPFSPLYGCGAVLLTVVLWRLRDQPTWMIFLISAGLGGILEQLAGWSMETVMHAWSWSYLHFPDHITQWVAWRFLIVWGLLGVAWCKVIMPELLYRIGEPTSRRQAVVVSFLTAFIALDIAMTVACFWRAGKREEGVPPQNVFEEYVDRHFGDEFIKGKFENLKMDSDERPRTS</sequence>
<dbReference type="InterPro" id="IPR010540">
    <property type="entry name" value="CmpB_TMEM229"/>
</dbReference>
<evidence type="ECO:0000313" key="2">
    <source>
        <dbReference type="EMBL" id="OUN43838.1"/>
    </source>
</evidence>
<keyword evidence="1" id="KW-0472">Membrane</keyword>
<feature type="transmembrane region" description="Helical" evidence="1">
    <location>
        <begin position="132"/>
        <end position="153"/>
    </location>
</feature>